<dbReference type="Gene3D" id="3.30.1330.60">
    <property type="entry name" value="OmpA-like domain"/>
    <property type="match status" value="1"/>
</dbReference>
<dbReference type="InterPro" id="IPR052894">
    <property type="entry name" value="AsmA-related"/>
</dbReference>
<evidence type="ECO:0000313" key="2">
    <source>
        <dbReference type="Proteomes" id="UP001359308"/>
    </source>
</evidence>
<dbReference type="PANTHER" id="PTHR30441:SF8">
    <property type="entry name" value="DUF748 DOMAIN-CONTAINING PROTEIN"/>
    <property type="match status" value="1"/>
</dbReference>
<dbReference type="PANTHER" id="PTHR30441">
    <property type="entry name" value="DUF748 DOMAIN-CONTAINING PROTEIN"/>
    <property type="match status" value="1"/>
</dbReference>
<dbReference type="Proteomes" id="UP001359308">
    <property type="component" value="Chromosome"/>
</dbReference>
<sequence length="1002" mass="107911">MALDTPDGKSAVTAEHAVVDIDMVASLKSRCLIVEGTADRSSIRIELDAKGMSNWTKLIAETGETLSPKVPIMVRVFSIKNSTLDFMDEGGKVTLSASEVNADLYDLGPDLSRPARLELKSSGGGQAKLDGTAVLTLVPVQIHADLHVENLDLMAVSAYLQGIGIVLQKGSMKGNLAFEYKSTGDGPVFFLGKSNLTWHDVKWRAENGPSADNKVDEIRLDELEYDGAKSMATLAKAHINSLSIPGPLGLHVRLGNVDIGKLSVGFSKFSAQAGSVVIHNVTLTQERGAGRTEAVVSNIRLNGLGWNENVLSAKAFGLDGIKLQDSSATSGLPRDIRFGKISAEELRADFGERFLSVAKFDSADAEISAWLAANEGLEMPGFIGAGPAGIGTGSTNESWAFSLEEGLIRNYRLSLADHGADPPAAIVLDGLEIHLQGVDSRRGKFTLRLESCVDRRGRITAQGSGSFDPPEADLRLQMEDVSLRPFRSYLDGFARIDLAKGRLNLKGDLAYRPMRNDVRFSGMAEIAGLVTLDKKEGRDFIHWRSLRAEGLTLETAANRLSIRELIADKPYARIVVSRERTLNVIENLFQPRSKAATPPGQVSRPLAVTVGSLLVRDGSADFSDLSLQPSVSVDIHDLTGVIRSLSSSPDAKAEVSIKGSISDASPVTVSGRINPFRIGTFADLSMRFTNVDLTELSPYSARFAGYRIDKGKADLDLHYRLSDRKLLAENNMVFDHLTLGERVDSPEATSLPVKLAISLMRGLDGKIHIDLPISGNLDDPRFSITGLLAKAAMGVIAQVVRSPFSAIGVLFDGGSDDAGAIGFRPGSFELDGVEKSKLDRLATALSERPGLSLEIRGTARSGRDASALAEQQLRRQLENATAIELRPVSADGGPAGSPALSDGDYRRLFSHFYRLRYPDAAEWAELPKGERVLAGTLFASAWGKALKDSSVSEFELRRLAQARAAGIRSYLMQKGIEPNRIYLLDVELNPGDGDAVALLSLS</sequence>
<accession>A0ABZ2F9A0</accession>
<dbReference type="InterPro" id="IPR008023">
    <property type="entry name" value="DUF748"/>
</dbReference>
<proteinExistence type="predicted"/>
<organism evidence="1 2">
    <name type="scientific">Methylococcus capsulatus</name>
    <dbReference type="NCBI Taxonomy" id="414"/>
    <lineage>
        <taxon>Bacteria</taxon>
        <taxon>Pseudomonadati</taxon>
        <taxon>Pseudomonadota</taxon>
        <taxon>Gammaproteobacteria</taxon>
        <taxon>Methylococcales</taxon>
        <taxon>Methylococcaceae</taxon>
        <taxon>Methylococcus</taxon>
    </lineage>
</organism>
<reference evidence="1 2" key="1">
    <citation type="submission" date="2022-09" db="EMBL/GenBank/DDBJ databases">
        <authorList>
            <person name="Giprobiosintez L."/>
        </authorList>
    </citation>
    <scope>NUCLEOTIDE SEQUENCE [LARGE SCALE GENOMIC DNA]</scope>
    <source>
        <strain evidence="2">VKPM-B-12549 (GBS-15)</strain>
    </source>
</reference>
<dbReference type="RefSeq" id="WP_232470295.1">
    <property type="nucleotide sequence ID" value="NZ_CP104311.1"/>
</dbReference>
<evidence type="ECO:0000313" key="1">
    <source>
        <dbReference type="EMBL" id="WWF03083.1"/>
    </source>
</evidence>
<keyword evidence="2" id="KW-1185">Reference proteome</keyword>
<dbReference type="InterPro" id="IPR036737">
    <property type="entry name" value="OmpA-like_sf"/>
</dbReference>
<gene>
    <name evidence="1" type="ORF">N4J17_05545</name>
</gene>
<protein>
    <submittedName>
        <fullName evidence="1">DUF748 domain-containing protein</fullName>
    </submittedName>
</protein>
<name>A0ABZ2F9A0_METCP</name>
<dbReference type="EMBL" id="CP104311">
    <property type="protein sequence ID" value="WWF03083.1"/>
    <property type="molecule type" value="Genomic_DNA"/>
</dbReference>
<dbReference type="Pfam" id="PF05359">
    <property type="entry name" value="DUF748"/>
    <property type="match status" value="1"/>
</dbReference>